<comment type="caution">
    <text evidence="2">The sequence shown here is derived from an EMBL/GenBank/DDBJ whole genome shotgun (WGS) entry which is preliminary data.</text>
</comment>
<accession>A0ABR1YIX3</accession>
<dbReference type="EMBL" id="JBBWRZ010000008">
    <property type="protein sequence ID" value="KAK8230742.1"/>
    <property type="molecule type" value="Genomic_DNA"/>
</dbReference>
<sequence length="221" mass="25291">MTEADPSTSSSNADAADPQTQTNSDKFDVFKLLGKPGGTPIANRPDNIIYMTEKDICMRLADDPIKSARLASITRFQYVRLAGLLNLAGYKYHTPSAEIPNDVFHELSRQYSIFKSVNVLHVDKAEKLSKDLGIYETCRQFFHAVRNRARTYIPLRCGNCRQRYDRWTTSFCFWSQVHCKHGRNIPFKDLVFRICKCNLAFVTIDDFKAHLAEEGCFNFDG</sequence>
<evidence type="ECO:0000256" key="1">
    <source>
        <dbReference type="SAM" id="MobiDB-lite"/>
    </source>
</evidence>
<dbReference type="Proteomes" id="UP001492380">
    <property type="component" value="Unassembled WGS sequence"/>
</dbReference>
<organism evidence="2 3">
    <name type="scientific">Phyllosticta capitalensis</name>
    <dbReference type="NCBI Taxonomy" id="121624"/>
    <lineage>
        <taxon>Eukaryota</taxon>
        <taxon>Fungi</taxon>
        <taxon>Dikarya</taxon>
        <taxon>Ascomycota</taxon>
        <taxon>Pezizomycotina</taxon>
        <taxon>Dothideomycetes</taxon>
        <taxon>Dothideomycetes incertae sedis</taxon>
        <taxon>Botryosphaeriales</taxon>
        <taxon>Phyllostictaceae</taxon>
        <taxon>Phyllosticta</taxon>
    </lineage>
</organism>
<evidence type="ECO:0000313" key="2">
    <source>
        <dbReference type="EMBL" id="KAK8230742.1"/>
    </source>
</evidence>
<protein>
    <submittedName>
        <fullName evidence="2">Uncharacterized protein</fullName>
    </submittedName>
</protein>
<feature type="region of interest" description="Disordered" evidence="1">
    <location>
        <begin position="1"/>
        <end position="23"/>
    </location>
</feature>
<keyword evidence="3" id="KW-1185">Reference proteome</keyword>
<name>A0ABR1YIX3_9PEZI</name>
<evidence type="ECO:0000313" key="3">
    <source>
        <dbReference type="Proteomes" id="UP001492380"/>
    </source>
</evidence>
<gene>
    <name evidence="2" type="ORF">HDK90DRAFT_556594</name>
</gene>
<proteinExistence type="predicted"/>
<reference evidence="2 3" key="1">
    <citation type="submission" date="2024-04" db="EMBL/GenBank/DDBJ databases">
        <title>Phyllosticta paracitricarpa is synonymous to the EU quarantine fungus P. citricarpa based on phylogenomic analyses.</title>
        <authorList>
            <consortium name="Lawrence Berkeley National Laboratory"/>
            <person name="Van Ingen-Buijs V.A."/>
            <person name="Van Westerhoven A.C."/>
            <person name="Haridas S."/>
            <person name="Skiadas P."/>
            <person name="Martin F."/>
            <person name="Groenewald J.Z."/>
            <person name="Crous P.W."/>
            <person name="Seidl M.F."/>
        </authorList>
    </citation>
    <scope>NUCLEOTIDE SEQUENCE [LARGE SCALE GENOMIC DNA]</scope>
    <source>
        <strain evidence="2 3">CBS 123374</strain>
    </source>
</reference>